<proteinExistence type="inferred from homology"/>
<dbReference type="InterPro" id="IPR003509">
    <property type="entry name" value="UPF0102_YraN-like"/>
</dbReference>
<dbReference type="Pfam" id="PF02021">
    <property type="entry name" value="UPF0102"/>
    <property type="match status" value="1"/>
</dbReference>
<dbReference type="PANTHER" id="PTHR34039">
    <property type="entry name" value="UPF0102 PROTEIN YRAN"/>
    <property type="match status" value="1"/>
</dbReference>
<dbReference type="InterPro" id="IPR011335">
    <property type="entry name" value="Restrct_endonuc-II-like"/>
</dbReference>
<dbReference type="PANTHER" id="PTHR34039:SF1">
    <property type="entry name" value="UPF0102 PROTEIN YRAN"/>
    <property type="match status" value="1"/>
</dbReference>
<dbReference type="EMBL" id="LR584267">
    <property type="protein sequence ID" value="VHN99829.1"/>
    <property type="molecule type" value="Genomic_DNA"/>
</dbReference>
<evidence type="ECO:0000313" key="4">
    <source>
        <dbReference type="Proteomes" id="UP000324288"/>
    </source>
</evidence>
<accession>A0A5E3ZVS8</accession>
<organism evidence="3 4">
    <name type="scientific">Lawsonella clevelandensis</name>
    <dbReference type="NCBI Taxonomy" id="1528099"/>
    <lineage>
        <taxon>Bacteria</taxon>
        <taxon>Bacillati</taxon>
        <taxon>Actinomycetota</taxon>
        <taxon>Actinomycetes</taxon>
        <taxon>Mycobacteriales</taxon>
        <taxon>Lawsonellaceae</taxon>
        <taxon>Lawsonella</taxon>
    </lineage>
</organism>
<keyword evidence="4" id="KW-1185">Reference proteome</keyword>
<reference evidence="3 4" key="1">
    <citation type="submission" date="2019-04" db="EMBL/GenBank/DDBJ databases">
        <authorList>
            <person name="Seth-Smith MB H."/>
            <person name="Seth-Smith H."/>
        </authorList>
    </citation>
    <scope>NUCLEOTIDE SEQUENCE [LARGE SCALE GENOMIC DNA]</scope>
    <source>
        <strain evidence="3">USB-603019</strain>
    </source>
</reference>
<evidence type="ECO:0000256" key="2">
    <source>
        <dbReference type="HAMAP-Rule" id="MF_00048"/>
    </source>
</evidence>
<name>A0A5E3ZVS8_9ACTN</name>
<comment type="similarity">
    <text evidence="1 2">Belongs to the UPF0102 family.</text>
</comment>
<gene>
    <name evidence="3" type="ORF">LC603019_00247</name>
</gene>
<protein>
    <recommendedName>
        <fullName evidence="2">UPF0102 protein LC603019_00247</fullName>
    </recommendedName>
</protein>
<sequence>MLGGMTDTLTPQELGALGEDIAAQWLCDHHFTILARNVRLPGIRGELDIIAADHDAAHIVFIEVKTRRTVHAGWPEEAITRAKEKTIRLIASGWLISLYKETPDFLPPYDEIRFDVLSLLGNPTKGFEIRHFRDVLR</sequence>
<dbReference type="AlphaFoldDB" id="A0A5E3ZVS8"/>
<dbReference type="HAMAP" id="MF_00048">
    <property type="entry name" value="UPF0102"/>
    <property type="match status" value="1"/>
</dbReference>
<evidence type="ECO:0000256" key="1">
    <source>
        <dbReference type="ARBA" id="ARBA00006738"/>
    </source>
</evidence>
<dbReference type="GO" id="GO:0003676">
    <property type="term" value="F:nucleic acid binding"/>
    <property type="evidence" value="ECO:0007669"/>
    <property type="project" value="InterPro"/>
</dbReference>
<dbReference type="Proteomes" id="UP000324288">
    <property type="component" value="Chromosome"/>
</dbReference>
<dbReference type="Gene3D" id="3.40.1350.10">
    <property type="match status" value="1"/>
</dbReference>
<evidence type="ECO:0000313" key="3">
    <source>
        <dbReference type="EMBL" id="VHN99829.1"/>
    </source>
</evidence>
<dbReference type="CDD" id="cd20736">
    <property type="entry name" value="PoNe_Nuclease"/>
    <property type="match status" value="1"/>
</dbReference>
<dbReference type="InterPro" id="IPR011856">
    <property type="entry name" value="tRNA_endonuc-like_dom_sf"/>
</dbReference>
<dbReference type="SUPFAM" id="SSF52980">
    <property type="entry name" value="Restriction endonuclease-like"/>
    <property type="match status" value="1"/>
</dbReference>